<evidence type="ECO:0000256" key="5">
    <source>
        <dbReference type="ARBA" id="ARBA00022917"/>
    </source>
</evidence>
<evidence type="ECO:0000256" key="6">
    <source>
        <dbReference type="ARBA" id="ARBA00043898"/>
    </source>
</evidence>
<dbReference type="InterPro" id="IPR042529">
    <property type="entry name" value="IF_2B-like_C"/>
</dbReference>
<keyword evidence="5" id="KW-0648">Protein biosynthesis</keyword>
<dbReference type="GO" id="GO:0007417">
    <property type="term" value="P:central nervous system development"/>
    <property type="evidence" value="ECO:0007669"/>
    <property type="project" value="UniProtKB-ARBA"/>
</dbReference>
<dbReference type="Proteomes" id="UP000549394">
    <property type="component" value="Unassembled WGS sequence"/>
</dbReference>
<dbReference type="GO" id="GO:0005829">
    <property type="term" value="C:cytosol"/>
    <property type="evidence" value="ECO:0007669"/>
    <property type="project" value="UniProtKB-SubCell"/>
</dbReference>
<dbReference type="PANTHER" id="PTHR10233">
    <property type="entry name" value="TRANSLATION INITIATION FACTOR EIF-2B"/>
    <property type="match status" value="1"/>
</dbReference>
<keyword evidence="13" id="KW-1185">Reference proteome</keyword>
<dbReference type="AlphaFoldDB" id="A0A7I8VRS6"/>
<protein>
    <recommendedName>
        <fullName evidence="7">Translation initiation factor eIF2B subunit delta</fullName>
    </recommendedName>
    <alternativeName>
        <fullName evidence="8">eIF2B GDP-GTP exchange factor subunit delta</fullName>
    </alternativeName>
</protein>
<dbReference type="GO" id="GO:0140535">
    <property type="term" value="C:intracellular protein-containing complex"/>
    <property type="evidence" value="ECO:0007669"/>
    <property type="project" value="UniProtKB-ARBA"/>
</dbReference>
<keyword evidence="4" id="KW-0396">Initiation factor</keyword>
<dbReference type="GO" id="GO:0048513">
    <property type="term" value="P:animal organ development"/>
    <property type="evidence" value="ECO:0007669"/>
    <property type="project" value="UniProtKB-ARBA"/>
</dbReference>
<dbReference type="Pfam" id="PF01008">
    <property type="entry name" value="IF-2B"/>
    <property type="match status" value="1"/>
</dbReference>
<dbReference type="PANTHER" id="PTHR10233:SF14">
    <property type="entry name" value="TRANSLATION INITIATION FACTOR EIF-2B SUBUNIT DELTA"/>
    <property type="match status" value="1"/>
</dbReference>
<feature type="compositionally biased region" description="Basic and acidic residues" evidence="11">
    <location>
        <begin position="26"/>
        <end position="35"/>
    </location>
</feature>
<evidence type="ECO:0000313" key="12">
    <source>
        <dbReference type="EMBL" id="CAD5119028.1"/>
    </source>
</evidence>
<organism evidence="12 13">
    <name type="scientific">Dimorphilus gyrociliatus</name>
    <dbReference type="NCBI Taxonomy" id="2664684"/>
    <lineage>
        <taxon>Eukaryota</taxon>
        <taxon>Metazoa</taxon>
        <taxon>Spiralia</taxon>
        <taxon>Lophotrochozoa</taxon>
        <taxon>Annelida</taxon>
        <taxon>Polychaeta</taxon>
        <taxon>Polychaeta incertae sedis</taxon>
        <taxon>Dinophilidae</taxon>
        <taxon>Dimorphilus</taxon>
    </lineage>
</organism>
<dbReference type="SUPFAM" id="SSF100950">
    <property type="entry name" value="NagB/RpiA/CoA transferase-like"/>
    <property type="match status" value="1"/>
</dbReference>
<dbReference type="GO" id="GO:0003743">
    <property type="term" value="F:translation initiation factor activity"/>
    <property type="evidence" value="ECO:0007669"/>
    <property type="project" value="UniProtKB-KW"/>
</dbReference>
<reference evidence="12 13" key="1">
    <citation type="submission" date="2020-08" db="EMBL/GenBank/DDBJ databases">
        <authorList>
            <person name="Hejnol A."/>
        </authorList>
    </citation>
    <scope>NUCLEOTIDE SEQUENCE [LARGE SCALE GENOMIC DNA]</scope>
</reference>
<dbReference type="InterPro" id="IPR000649">
    <property type="entry name" value="IF-2B-related"/>
</dbReference>
<dbReference type="EMBL" id="CAJFCJ010000009">
    <property type="protein sequence ID" value="CAD5119028.1"/>
    <property type="molecule type" value="Genomic_DNA"/>
</dbReference>
<comment type="subcellular location">
    <subcellularLocation>
        <location evidence="1">Cytoplasm</location>
        <location evidence="1">Cytosol</location>
    </subcellularLocation>
</comment>
<evidence type="ECO:0000256" key="7">
    <source>
        <dbReference type="ARBA" id="ARBA00044147"/>
    </source>
</evidence>
<dbReference type="FunFam" id="3.40.50.10470:FF:000002">
    <property type="entry name" value="Probable translation initiation factor eIF-2B subunit delta"/>
    <property type="match status" value="1"/>
</dbReference>
<feature type="compositionally biased region" description="Basic and acidic residues" evidence="11">
    <location>
        <begin position="44"/>
        <end position="102"/>
    </location>
</feature>
<feature type="compositionally biased region" description="Polar residues" evidence="11">
    <location>
        <begin position="1"/>
        <end position="25"/>
    </location>
</feature>
<feature type="region of interest" description="Disordered" evidence="11">
    <location>
        <begin position="1"/>
        <end position="109"/>
    </location>
</feature>
<evidence type="ECO:0000256" key="8">
    <source>
        <dbReference type="ARBA" id="ARBA00044356"/>
    </source>
</evidence>
<evidence type="ECO:0000313" key="13">
    <source>
        <dbReference type="Proteomes" id="UP000549394"/>
    </source>
</evidence>
<evidence type="ECO:0000256" key="1">
    <source>
        <dbReference type="ARBA" id="ARBA00004514"/>
    </source>
</evidence>
<proteinExistence type="inferred from homology"/>
<comment type="subunit">
    <text evidence="9">Component of the translation initiation factor 2B (eIF2B) complex which is a heterodecamer of two sets of five different subunits: alpha, beta, gamma, delta and epsilon. Subunits alpha, beta and delta comprise a regulatory subcomplex and subunits epsilon and gamma comprise a catalytic subcomplex. Within the complex, the hexameric regulatory complex resides at the center, with the two heterodimeric catalytic subcomplexes bound on opposite sides.</text>
</comment>
<evidence type="ECO:0000256" key="2">
    <source>
        <dbReference type="ARBA" id="ARBA00007251"/>
    </source>
</evidence>
<evidence type="ECO:0000256" key="9">
    <source>
        <dbReference type="ARBA" id="ARBA00046432"/>
    </source>
</evidence>
<comment type="similarity">
    <text evidence="2 10">Belongs to the eIF-2B alpha/beta/delta subunits family.</text>
</comment>
<dbReference type="InterPro" id="IPR037171">
    <property type="entry name" value="NagB/RpiA_transferase-like"/>
</dbReference>
<dbReference type="Gene3D" id="3.40.50.10470">
    <property type="entry name" value="Translation initiation factor eif-2b, domain 2"/>
    <property type="match status" value="1"/>
</dbReference>
<dbReference type="GO" id="GO:0005085">
    <property type="term" value="F:guanyl-nucleotide exchange factor activity"/>
    <property type="evidence" value="ECO:0007669"/>
    <property type="project" value="UniProtKB-ARBA"/>
</dbReference>
<gene>
    <name evidence="12" type="ORF">DGYR_LOCUS7322</name>
</gene>
<comment type="function">
    <text evidence="6">Acts as a component of the translation initiation factor 2B (eIF2B) complex, which catalyzes the exchange of GDP for GTP on eukaryotic initiation factor 2 (eIF2) gamma subunit. Its guanine nucleotide exchange factor activity is repressed when bound to eIF2 complex phosphorylated on the alpha subunit, thereby limiting the amount of methionyl-initiator methionine tRNA available to the ribosome and consequently global translation is repressed.</text>
</comment>
<evidence type="ECO:0000256" key="4">
    <source>
        <dbReference type="ARBA" id="ARBA00022540"/>
    </source>
</evidence>
<keyword evidence="3" id="KW-0963">Cytoplasm</keyword>
<comment type="caution">
    <text evidence="12">The sequence shown here is derived from an EMBL/GenBank/DDBJ whole genome shotgun (WGS) entry which is preliminary data.</text>
</comment>
<accession>A0A7I8VRS6</accession>
<evidence type="ECO:0000256" key="10">
    <source>
        <dbReference type="RuleBase" id="RU003814"/>
    </source>
</evidence>
<dbReference type="OrthoDB" id="10254737at2759"/>
<evidence type="ECO:0000256" key="11">
    <source>
        <dbReference type="SAM" id="MobiDB-lite"/>
    </source>
</evidence>
<name>A0A7I8VRS6_9ANNE</name>
<sequence length="464" mass="52432">MSESNKPPNTAKDSNMKNKTGNENSKLNDGKKDNTETAQKSKKQLKEERRALQEKQRKLKAEKQAAEQNKKDNQQKKQEEPTEVKSDKRAQQKEAKRLEKQRVPQRKSFQRKVGLFSHLNQFERENTLTETISFASHTIHPAVIRLGVQYAQGVICGSNARCIALLSVLKKLINDYSTPLHKELNRDFDAMLKPQISFLKQSRPMGVSMGNAIRYFKYNLNNIKSSEPDDKAKETLRKCIDDFIKEKIILADEAISDTAADKIKNGDVILTYGASSLILKVLCKAHERKIQFRVIVVDGRPRMEGKEMLRKLLKEGIECSYSLINATAYAMKEVTKVFLGAHGLLANGYVMCRIGSGQVALAAKVYNVPVLVCCETYKFCDRVQTDSFVFNELDDPSDLVENGLLVKPLENWKTMENLYLLNILYDVTPPDLVSLVITEIGMLPCTSVPVVLRVHNTALTTGFE</sequence>
<evidence type="ECO:0000256" key="3">
    <source>
        <dbReference type="ARBA" id="ARBA00022490"/>
    </source>
</evidence>